<dbReference type="GO" id="GO:0006826">
    <property type="term" value="P:iron ion transport"/>
    <property type="evidence" value="ECO:0007669"/>
    <property type="project" value="TreeGrafter"/>
</dbReference>
<dbReference type="GO" id="GO:0055037">
    <property type="term" value="C:recycling endosome"/>
    <property type="evidence" value="ECO:0007669"/>
    <property type="project" value="TreeGrafter"/>
</dbReference>
<dbReference type="GO" id="GO:0005886">
    <property type="term" value="C:plasma membrane"/>
    <property type="evidence" value="ECO:0007669"/>
    <property type="project" value="TreeGrafter"/>
</dbReference>
<dbReference type="InterPro" id="IPR001156">
    <property type="entry name" value="Transferrin-like_dom"/>
</dbReference>
<sequence>SFRYEPVAVVRKASNIRSLLDLAGKRSCHTAFGRTSGWEVPISRLMQKGNMIKICSPDTTTVERELQAASQFFGSACAPGQWVPDPQTDRLYKQRYSNLCELCRNPGACQDDDRHAGFKGSLRCLTERFGDVAWTKLETVYQYFTPTAQNGGISNDNSRADRGRSINAGGTNSNSNNVNSVNVDDYAFLCPDGSQRPLNSNAPCTWAGRPWKAYVASTRLVSPGVIADLQQQISLHRQIGASIRASTPATQLSWVSEVMELTADEIEFPIPAELASGVSPAIYLERGNYTSSIEKPSCPNTRTIRFCVRSEPEKQKCMALQMAAIGRRIQPPFDCVLGEGKQDCMRKIVTGQADVMTVDAREAYVGSKRFRLTPILSEAERFGDEEQDAARYTVAVVRSDSGIQYISDLRGKRSCHGSVSSLTGWNIPLIVLQDSSLIYRDCNFGQSLAEFFSASCIPGANEPELYLPQSLCSLCVGTNLDAPGLVNRNSFCANNELEGFYGDLGAFRCLPVGAADVAFVDHLTPLLNTDGLANATWAAGLQSLNFRLVCPYGPSRSVTEFRQCHWGKIPADKVITSEDKDFYE</sequence>
<protein>
    <recommendedName>
        <fullName evidence="6">Transferrin-like domain-containing protein</fullName>
    </recommendedName>
</protein>
<feature type="non-terminal residue" evidence="7">
    <location>
        <position position="584"/>
    </location>
</feature>
<evidence type="ECO:0000256" key="2">
    <source>
        <dbReference type="ARBA" id="ARBA00022525"/>
    </source>
</evidence>
<feature type="region of interest" description="Disordered" evidence="5">
    <location>
        <begin position="151"/>
        <end position="176"/>
    </location>
</feature>
<evidence type="ECO:0000256" key="1">
    <source>
        <dbReference type="ARBA" id="ARBA00004613"/>
    </source>
</evidence>
<comment type="subcellular location">
    <subcellularLocation>
        <location evidence="1">Secreted</location>
    </subcellularLocation>
</comment>
<feature type="domain" description="Transferrin-like" evidence="6">
    <location>
        <begin position="304"/>
        <end position="584"/>
    </location>
</feature>
<dbReference type="PROSITE" id="PS51408">
    <property type="entry name" value="TRANSFERRIN_LIKE_4"/>
    <property type="match status" value="2"/>
</dbReference>
<feature type="non-terminal residue" evidence="7">
    <location>
        <position position="1"/>
    </location>
</feature>
<dbReference type="FunFam" id="3.40.190.10:FF:000095">
    <property type="entry name" value="Lactotransferrin"/>
    <property type="match status" value="1"/>
</dbReference>
<dbReference type="SMART" id="SM00094">
    <property type="entry name" value="TR_FER"/>
    <property type="match status" value="1"/>
</dbReference>
<gene>
    <name evidence="7" type="ORF">AFUS01_LOCUS9151</name>
</gene>
<dbReference type="AlphaFoldDB" id="A0A8J2NZB3"/>
<dbReference type="PANTHER" id="PTHR11485:SF57">
    <property type="entry name" value="TRANSFERRIN"/>
    <property type="match status" value="1"/>
</dbReference>
<dbReference type="GO" id="GO:0005615">
    <property type="term" value="C:extracellular space"/>
    <property type="evidence" value="ECO:0007669"/>
    <property type="project" value="TreeGrafter"/>
</dbReference>
<keyword evidence="4" id="KW-1015">Disulfide bond</keyword>
<evidence type="ECO:0000313" key="7">
    <source>
        <dbReference type="EMBL" id="CAG7719850.1"/>
    </source>
</evidence>
<evidence type="ECO:0000259" key="6">
    <source>
        <dbReference type="PROSITE" id="PS51408"/>
    </source>
</evidence>
<dbReference type="PANTHER" id="PTHR11485">
    <property type="entry name" value="TRANSFERRIN"/>
    <property type="match status" value="1"/>
</dbReference>
<evidence type="ECO:0000256" key="3">
    <source>
        <dbReference type="ARBA" id="ARBA00022737"/>
    </source>
</evidence>
<keyword evidence="8" id="KW-1185">Reference proteome</keyword>
<keyword evidence="3" id="KW-0677">Repeat</keyword>
<feature type="domain" description="Transferrin-like" evidence="6">
    <location>
        <begin position="1"/>
        <end position="297"/>
    </location>
</feature>
<keyword evidence="2" id="KW-0964">Secreted</keyword>
<dbReference type="CDD" id="cd13529">
    <property type="entry name" value="PBP2_transferrin"/>
    <property type="match status" value="1"/>
</dbReference>
<comment type="caution">
    <text evidence="7">The sequence shown here is derived from an EMBL/GenBank/DDBJ whole genome shotgun (WGS) entry which is preliminary data.</text>
</comment>
<organism evidence="7 8">
    <name type="scientific">Allacma fusca</name>
    <dbReference type="NCBI Taxonomy" id="39272"/>
    <lineage>
        <taxon>Eukaryota</taxon>
        <taxon>Metazoa</taxon>
        <taxon>Ecdysozoa</taxon>
        <taxon>Arthropoda</taxon>
        <taxon>Hexapoda</taxon>
        <taxon>Collembola</taxon>
        <taxon>Symphypleona</taxon>
        <taxon>Sminthuridae</taxon>
        <taxon>Allacma</taxon>
    </lineage>
</organism>
<evidence type="ECO:0000256" key="4">
    <source>
        <dbReference type="ARBA" id="ARBA00023157"/>
    </source>
</evidence>
<proteinExistence type="predicted"/>
<dbReference type="GO" id="GO:0005769">
    <property type="term" value="C:early endosome"/>
    <property type="evidence" value="ECO:0007669"/>
    <property type="project" value="TreeGrafter"/>
</dbReference>
<name>A0A8J2NZB3_9HEXA</name>
<dbReference type="Proteomes" id="UP000708208">
    <property type="component" value="Unassembled WGS sequence"/>
</dbReference>
<dbReference type="EMBL" id="CAJVCH010064968">
    <property type="protein sequence ID" value="CAG7719850.1"/>
    <property type="molecule type" value="Genomic_DNA"/>
</dbReference>
<dbReference type="Pfam" id="PF00405">
    <property type="entry name" value="Transferrin"/>
    <property type="match status" value="2"/>
</dbReference>
<dbReference type="InterPro" id="IPR016357">
    <property type="entry name" value="Transferrin"/>
</dbReference>
<evidence type="ECO:0000256" key="5">
    <source>
        <dbReference type="SAM" id="MobiDB-lite"/>
    </source>
</evidence>
<accession>A0A8J2NZB3</accession>
<dbReference type="OrthoDB" id="5914301at2759"/>
<evidence type="ECO:0000313" key="8">
    <source>
        <dbReference type="Proteomes" id="UP000708208"/>
    </source>
</evidence>
<dbReference type="PIRSF" id="PIRSF002549">
    <property type="entry name" value="Transferrin"/>
    <property type="match status" value="1"/>
</dbReference>
<reference evidence="7" key="1">
    <citation type="submission" date="2021-06" db="EMBL/GenBank/DDBJ databases">
        <authorList>
            <person name="Hodson N. C."/>
            <person name="Mongue J. A."/>
            <person name="Jaron S. K."/>
        </authorList>
    </citation>
    <scope>NUCLEOTIDE SEQUENCE</scope>
</reference>